<dbReference type="EMBL" id="CAEZXX010000038">
    <property type="protein sequence ID" value="CAB4703631.1"/>
    <property type="molecule type" value="Genomic_DNA"/>
</dbReference>
<evidence type="ECO:0000313" key="3">
    <source>
        <dbReference type="EMBL" id="CAB4869598.1"/>
    </source>
</evidence>
<dbReference type="EMBL" id="CAEZYY010000022">
    <property type="protein sequence ID" value="CAB4760156.1"/>
    <property type="molecule type" value="Genomic_DNA"/>
</dbReference>
<dbReference type="InterPro" id="IPR012337">
    <property type="entry name" value="RNaseH-like_sf"/>
</dbReference>
<proteinExistence type="predicted"/>
<reference evidence="2" key="1">
    <citation type="submission" date="2020-05" db="EMBL/GenBank/DDBJ databases">
        <authorList>
            <person name="Chiriac C."/>
            <person name="Salcher M."/>
            <person name="Ghai R."/>
            <person name="Kavagutti S V."/>
        </authorList>
    </citation>
    <scope>NUCLEOTIDE SEQUENCE</scope>
</reference>
<organism evidence="2">
    <name type="scientific">freshwater metagenome</name>
    <dbReference type="NCBI Taxonomy" id="449393"/>
    <lineage>
        <taxon>unclassified sequences</taxon>
        <taxon>metagenomes</taxon>
        <taxon>ecological metagenomes</taxon>
    </lineage>
</organism>
<protein>
    <submittedName>
        <fullName evidence="2">Unannotated protein</fullName>
    </submittedName>
</protein>
<dbReference type="SUPFAM" id="SSF53098">
    <property type="entry name" value="Ribonuclease H-like"/>
    <property type="match status" value="1"/>
</dbReference>
<sequence length="66" mass="7310">MTIVNRRRAGADLFELIHHSDRGVRYLGVRHADCLAGNQIVATVGSKGDSHDNALAESFNGLYKWE</sequence>
<evidence type="ECO:0000313" key="1">
    <source>
        <dbReference type="EMBL" id="CAB4703631.1"/>
    </source>
</evidence>
<gene>
    <name evidence="1" type="ORF">UFOPK2602_00732</name>
    <name evidence="2" type="ORF">UFOPK2806_01595</name>
    <name evidence="3" type="ORF">UFOPK3417_00675</name>
</gene>
<dbReference type="AlphaFoldDB" id="A0A6J6UKU3"/>
<dbReference type="EMBL" id="CAFBLR010000047">
    <property type="protein sequence ID" value="CAB4869598.1"/>
    <property type="molecule type" value="Genomic_DNA"/>
</dbReference>
<accession>A0A6J6UKU3</accession>
<name>A0A6J6UKU3_9ZZZZ</name>
<evidence type="ECO:0000313" key="2">
    <source>
        <dbReference type="EMBL" id="CAB4760156.1"/>
    </source>
</evidence>